<dbReference type="Proteomes" id="UP000265566">
    <property type="component" value="Chromosome 1"/>
</dbReference>
<evidence type="ECO:0000313" key="2">
    <source>
        <dbReference type="EMBL" id="RHN76708.1"/>
    </source>
</evidence>
<dbReference type="AlphaFoldDB" id="I3T607"/>
<dbReference type="EMBL" id="BT148155">
    <property type="protein sequence ID" value="AFK47949.1"/>
    <property type="molecule type" value="mRNA"/>
</dbReference>
<dbReference type="PROSITE" id="PS51257">
    <property type="entry name" value="PROKAR_LIPOPROTEIN"/>
    <property type="match status" value="1"/>
</dbReference>
<dbReference type="EMBL" id="PSQE01000001">
    <property type="protein sequence ID" value="RHN76708.1"/>
    <property type="molecule type" value="Genomic_DNA"/>
</dbReference>
<name>I3T607_MEDTR</name>
<reference evidence="1" key="1">
    <citation type="submission" date="2012-05" db="EMBL/GenBank/DDBJ databases">
        <authorList>
            <person name="Krishnakumar V."/>
            <person name="Cheung F."/>
            <person name="Xiao Y."/>
            <person name="Chan A."/>
            <person name="Moskal W.A."/>
            <person name="Town C.D."/>
        </authorList>
    </citation>
    <scope>NUCLEOTIDE SEQUENCE</scope>
</reference>
<proteinExistence type="evidence at transcript level"/>
<evidence type="ECO:0000313" key="1">
    <source>
        <dbReference type="EMBL" id="AFK47949.1"/>
    </source>
</evidence>
<dbReference type="Gramene" id="rna75">
    <property type="protein sequence ID" value="RHN76708.1"/>
    <property type="gene ID" value="gene75"/>
</dbReference>
<reference evidence="2" key="3">
    <citation type="journal article" date="2018" name="Nat. Plants">
        <title>Whole-genome landscape of Medicago truncatula symbiotic genes.</title>
        <authorList>
            <person name="Pecrix Y."/>
            <person name="Gamas P."/>
            <person name="Carrere S."/>
        </authorList>
    </citation>
    <scope>NUCLEOTIDE SEQUENCE</scope>
    <source>
        <tissue evidence="2">Leaves</tissue>
    </source>
</reference>
<gene>
    <name evidence="2" type="ORF">MtrunA17_Chr1g0146821</name>
</gene>
<protein>
    <submittedName>
        <fullName evidence="1">Uncharacterized protein</fullName>
    </submittedName>
</protein>
<organism evidence="1">
    <name type="scientific">Medicago truncatula</name>
    <name type="common">Barrel medic</name>
    <name type="synonym">Medicago tribuloides</name>
    <dbReference type="NCBI Taxonomy" id="3880"/>
    <lineage>
        <taxon>Eukaryota</taxon>
        <taxon>Viridiplantae</taxon>
        <taxon>Streptophyta</taxon>
        <taxon>Embryophyta</taxon>
        <taxon>Tracheophyta</taxon>
        <taxon>Spermatophyta</taxon>
        <taxon>Magnoliopsida</taxon>
        <taxon>eudicotyledons</taxon>
        <taxon>Gunneridae</taxon>
        <taxon>Pentapetalae</taxon>
        <taxon>rosids</taxon>
        <taxon>fabids</taxon>
        <taxon>Fabales</taxon>
        <taxon>Fabaceae</taxon>
        <taxon>Papilionoideae</taxon>
        <taxon>50 kb inversion clade</taxon>
        <taxon>NPAAA clade</taxon>
        <taxon>Hologalegina</taxon>
        <taxon>IRL clade</taxon>
        <taxon>Trifolieae</taxon>
        <taxon>Medicago</taxon>
    </lineage>
</organism>
<sequence>MDGHSKTLLPNPNFNCVISVSCVEDLIRCMNKQPLKQSHKGTHPRPGYRLCSIDIYGCSCHVA</sequence>
<accession>I3T607</accession>
<reference evidence="3" key="2">
    <citation type="journal article" date="2018" name="Nat. Plants">
        <title>Whole-genome landscape of Medicago truncatula symbiotic genes.</title>
        <authorList>
            <person name="Pecrix Y."/>
            <person name="Staton S.E."/>
            <person name="Sallet E."/>
            <person name="Lelandais-Briere C."/>
            <person name="Moreau S."/>
            <person name="Carrere S."/>
            <person name="Blein T."/>
            <person name="Jardinaud M.F."/>
            <person name="Latrasse D."/>
            <person name="Zouine M."/>
            <person name="Zahm M."/>
            <person name="Kreplak J."/>
            <person name="Mayjonade B."/>
            <person name="Satge C."/>
            <person name="Perez M."/>
            <person name="Cauet S."/>
            <person name="Marande W."/>
            <person name="Chantry-Darmon C."/>
            <person name="Lopez-Roques C."/>
            <person name="Bouchez O."/>
            <person name="Berard A."/>
            <person name="Debelle F."/>
            <person name="Munos S."/>
            <person name="Bendahmane A."/>
            <person name="Berges H."/>
            <person name="Niebel A."/>
            <person name="Buitink J."/>
            <person name="Frugier F."/>
            <person name="Benhamed M."/>
            <person name="Crespi M."/>
            <person name="Gouzy J."/>
            <person name="Gamas P."/>
        </authorList>
    </citation>
    <scope>NUCLEOTIDE SEQUENCE [LARGE SCALE GENOMIC DNA]</scope>
    <source>
        <strain evidence="3">cv. Jemalong A17</strain>
    </source>
</reference>
<evidence type="ECO:0000313" key="3">
    <source>
        <dbReference type="Proteomes" id="UP000265566"/>
    </source>
</evidence>